<dbReference type="GO" id="GO:0016020">
    <property type="term" value="C:membrane"/>
    <property type="evidence" value="ECO:0007669"/>
    <property type="project" value="UniProtKB-SubCell"/>
</dbReference>
<name>A0A658QZK6_9BURK</name>
<dbReference type="InterPro" id="IPR037185">
    <property type="entry name" value="EmrE-like"/>
</dbReference>
<feature type="domain" description="EamA" evidence="6">
    <location>
        <begin position="159"/>
        <end position="288"/>
    </location>
</feature>
<dbReference type="AlphaFoldDB" id="A0A658QZK6"/>
<feature type="transmembrane region" description="Helical" evidence="5">
    <location>
        <begin position="246"/>
        <end position="266"/>
    </location>
</feature>
<evidence type="ECO:0000313" key="7">
    <source>
        <dbReference type="EMBL" id="SAL35617.1"/>
    </source>
</evidence>
<dbReference type="InterPro" id="IPR000620">
    <property type="entry name" value="EamA_dom"/>
</dbReference>
<dbReference type="Proteomes" id="UP000198263">
    <property type="component" value="Unassembled WGS sequence"/>
</dbReference>
<dbReference type="PANTHER" id="PTHR22911">
    <property type="entry name" value="ACYL-MALONYL CONDENSING ENZYME-RELATED"/>
    <property type="match status" value="1"/>
</dbReference>
<feature type="transmembrane region" description="Helical" evidence="5">
    <location>
        <begin position="190"/>
        <end position="210"/>
    </location>
</feature>
<keyword evidence="3 5" id="KW-1133">Transmembrane helix</keyword>
<sequence length="300" mass="31876">MPSITATRNGHLSLASIGYILTSMLCFAIVDALAKVVALQYPANEVTFFRMLFGLIPAFVMCCVGKRSFADRMRSLDIKGQTWRALTLLGASGFFFAGLPFMPLGEAVAIAYSETLIVVVLAPFVLKEKLTTRGAWSACIGFAGVLLVVRPGGGESTWFGPLLLLASAMFGALSIMQIKRIRATDDSRTTVLFFSAVGTAVSACTLAFSWKTPTLQALVVMALLGAFATAGQLLMTVAYRRADAGALAPFNYTSIAWAALFAYVAWGEIIQPLSLAGIALIVGSAIAVAWQRKLPEGPNA</sequence>
<dbReference type="RefSeq" id="WP_040049099.1">
    <property type="nucleotide sequence ID" value="NZ_FCNV02000007.1"/>
</dbReference>
<keyword evidence="2 5" id="KW-0812">Transmembrane</keyword>
<evidence type="ECO:0000256" key="3">
    <source>
        <dbReference type="ARBA" id="ARBA00022989"/>
    </source>
</evidence>
<dbReference type="EMBL" id="FCNV02000007">
    <property type="protein sequence ID" value="SAL35617.1"/>
    <property type="molecule type" value="Genomic_DNA"/>
</dbReference>
<feature type="transmembrane region" description="Helical" evidence="5">
    <location>
        <begin position="158"/>
        <end position="178"/>
    </location>
</feature>
<evidence type="ECO:0000313" key="8">
    <source>
        <dbReference type="Proteomes" id="UP000198263"/>
    </source>
</evidence>
<evidence type="ECO:0000256" key="5">
    <source>
        <dbReference type="SAM" id="Phobius"/>
    </source>
</evidence>
<feature type="transmembrane region" description="Helical" evidence="5">
    <location>
        <begin position="108"/>
        <end position="126"/>
    </location>
</feature>
<feature type="transmembrane region" description="Helical" evidence="5">
    <location>
        <begin position="12"/>
        <end position="34"/>
    </location>
</feature>
<keyword evidence="8" id="KW-1185">Reference proteome</keyword>
<evidence type="ECO:0000259" key="6">
    <source>
        <dbReference type="Pfam" id="PF00892"/>
    </source>
</evidence>
<dbReference type="Gene3D" id="1.10.3730.20">
    <property type="match status" value="1"/>
</dbReference>
<feature type="transmembrane region" description="Helical" evidence="5">
    <location>
        <begin position="46"/>
        <end position="64"/>
    </location>
</feature>
<protein>
    <submittedName>
        <fullName evidence="7">EamA-like transporter family protein</fullName>
    </submittedName>
</protein>
<dbReference type="Pfam" id="PF00892">
    <property type="entry name" value="EamA"/>
    <property type="match status" value="2"/>
</dbReference>
<gene>
    <name evidence="7" type="ORF">AWB72_03474</name>
</gene>
<evidence type="ECO:0000256" key="1">
    <source>
        <dbReference type="ARBA" id="ARBA00004141"/>
    </source>
</evidence>
<feature type="domain" description="EamA" evidence="6">
    <location>
        <begin position="17"/>
        <end position="149"/>
    </location>
</feature>
<organism evidence="7 8">
    <name type="scientific">Caballeronia concitans</name>
    <dbReference type="NCBI Taxonomy" id="1777133"/>
    <lineage>
        <taxon>Bacteria</taxon>
        <taxon>Pseudomonadati</taxon>
        <taxon>Pseudomonadota</taxon>
        <taxon>Betaproteobacteria</taxon>
        <taxon>Burkholderiales</taxon>
        <taxon>Burkholderiaceae</taxon>
        <taxon>Caballeronia</taxon>
    </lineage>
</organism>
<dbReference type="PANTHER" id="PTHR22911:SF6">
    <property type="entry name" value="SOLUTE CARRIER FAMILY 35 MEMBER G1"/>
    <property type="match status" value="1"/>
</dbReference>
<feature type="transmembrane region" description="Helical" evidence="5">
    <location>
        <begin position="85"/>
        <end position="102"/>
    </location>
</feature>
<feature type="transmembrane region" description="Helical" evidence="5">
    <location>
        <begin position="133"/>
        <end position="152"/>
    </location>
</feature>
<dbReference type="OrthoDB" id="8584557at2"/>
<comment type="caution">
    <text evidence="7">The sequence shown here is derived from an EMBL/GenBank/DDBJ whole genome shotgun (WGS) entry which is preliminary data.</text>
</comment>
<reference evidence="7 8" key="1">
    <citation type="submission" date="2016-01" db="EMBL/GenBank/DDBJ databases">
        <authorList>
            <person name="Peeters C."/>
        </authorList>
    </citation>
    <scope>NUCLEOTIDE SEQUENCE [LARGE SCALE GENOMIC DNA]</scope>
    <source>
        <strain evidence="7">LMG 29315</strain>
    </source>
</reference>
<dbReference type="SUPFAM" id="SSF103481">
    <property type="entry name" value="Multidrug resistance efflux transporter EmrE"/>
    <property type="match status" value="2"/>
</dbReference>
<comment type="subcellular location">
    <subcellularLocation>
        <location evidence="1">Membrane</location>
        <topology evidence="1">Multi-pass membrane protein</topology>
    </subcellularLocation>
</comment>
<feature type="transmembrane region" description="Helical" evidence="5">
    <location>
        <begin position="216"/>
        <end position="239"/>
    </location>
</feature>
<proteinExistence type="predicted"/>
<evidence type="ECO:0000256" key="4">
    <source>
        <dbReference type="ARBA" id="ARBA00023136"/>
    </source>
</evidence>
<evidence type="ECO:0000256" key="2">
    <source>
        <dbReference type="ARBA" id="ARBA00022692"/>
    </source>
</evidence>
<feature type="transmembrane region" description="Helical" evidence="5">
    <location>
        <begin position="272"/>
        <end position="290"/>
    </location>
</feature>
<accession>A0A658QZK6</accession>
<keyword evidence="4 5" id="KW-0472">Membrane</keyword>